<name>A0A7Y7WBK0_9PSED</name>
<dbReference type="AlphaFoldDB" id="A0A7Y7WBK0"/>
<sequence>MTDRHIYNQSDASWTFEIVTDGSAGNQFGNVWFSGDGSGQSQNGPWILPPNSTAQIQYTSDGGVIKGTWRITDHLGQNRIFDYSNDQNFPVPPTGNCPYISHDGNTGAVSVNDPADADLSVGGSNW</sequence>
<protein>
    <submittedName>
        <fullName evidence="1">Uncharacterized protein</fullName>
    </submittedName>
</protein>
<proteinExistence type="predicted"/>
<evidence type="ECO:0000313" key="2">
    <source>
        <dbReference type="Proteomes" id="UP000582981"/>
    </source>
</evidence>
<dbReference type="RefSeq" id="WP_177143395.1">
    <property type="nucleotide sequence ID" value="NZ_JACAPU010000004.1"/>
</dbReference>
<evidence type="ECO:0000313" key="1">
    <source>
        <dbReference type="EMBL" id="NWB45684.1"/>
    </source>
</evidence>
<dbReference type="EMBL" id="JACAPU010000004">
    <property type="protein sequence ID" value="NWB45684.1"/>
    <property type="molecule type" value="Genomic_DNA"/>
</dbReference>
<reference evidence="1 2" key="1">
    <citation type="submission" date="2020-04" db="EMBL/GenBank/DDBJ databases">
        <title>Molecular characterization of pseudomonads from Agaricus bisporus reveal novel blotch 2 pathogens in Western Europe.</title>
        <authorList>
            <person name="Taparia T."/>
            <person name="Krijger M."/>
            <person name="Haynes E."/>
            <person name="Elpinstone J.G."/>
            <person name="Noble R."/>
            <person name="Van Der Wolf J."/>
        </authorList>
    </citation>
    <scope>NUCLEOTIDE SEQUENCE [LARGE SCALE GENOMIC DNA]</scope>
    <source>
        <strain evidence="1 2">F1001</strain>
    </source>
</reference>
<organism evidence="1 2">
    <name type="scientific">Pseudomonas gingeri</name>
    <dbReference type="NCBI Taxonomy" id="117681"/>
    <lineage>
        <taxon>Bacteria</taxon>
        <taxon>Pseudomonadati</taxon>
        <taxon>Pseudomonadota</taxon>
        <taxon>Gammaproteobacteria</taxon>
        <taxon>Pseudomonadales</taxon>
        <taxon>Pseudomonadaceae</taxon>
        <taxon>Pseudomonas</taxon>
    </lineage>
</organism>
<comment type="caution">
    <text evidence="1">The sequence shown here is derived from an EMBL/GenBank/DDBJ whole genome shotgun (WGS) entry which is preliminary data.</text>
</comment>
<gene>
    <name evidence="1" type="ORF">HX829_04185</name>
</gene>
<dbReference type="Proteomes" id="UP000582981">
    <property type="component" value="Unassembled WGS sequence"/>
</dbReference>
<accession>A0A7Y7WBK0</accession>